<keyword evidence="8" id="KW-1185">Reference proteome</keyword>
<evidence type="ECO:0000259" key="6">
    <source>
        <dbReference type="PROSITE" id="PS51123"/>
    </source>
</evidence>
<feature type="region of interest" description="Disordered" evidence="5">
    <location>
        <begin position="847"/>
        <end position="911"/>
    </location>
</feature>
<dbReference type="InterPro" id="IPR036737">
    <property type="entry name" value="OmpA-like_sf"/>
</dbReference>
<dbReference type="Proteomes" id="UP000067708">
    <property type="component" value="Chromosome"/>
</dbReference>
<keyword evidence="4" id="KW-0472">Membrane</keyword>
<dbReference type="SUPFAM" id="SSF49899">
    <property type="entry name" value="Concanavalin A-like lectins/glucanases"/>
    <property type="match status" value="2"/>
</dbReference>
<dbReference type="InterPro" id="IPR042229">
    <property type="entry name" value="Listeria/Bacterioides_rpt_sf"/>
</dbReference>
<protein>
    <submittedName>
        <fullName evidence="7">Outer membrane protein-related peptidoglycan-associated (Lipo)protein</fullName>
    </submittedName>
</protein>
<evidence type="ECO:0000256" key="2">
    <source>
        <dbReference type="ARBA" id="ARBA00022729"/>
    </source>
</evidence>
<name>A0A060JE87_9MICO</name>
<accession>A0A060JE87</accession>
<feature type="domain" description="OmpA-like" evidence="6">
    <location>
        <begin position="2462"/>
        <end position="2571"/>
    </location>
</feature>
<dbReference type="Gene3D" id="2.60.40.4270">
    <property type="entry name" value="Listeria-Bacteroides repeat domain"/>
    <property type="match status" value="14"/>
</dbReference>
<dbReference type="GO" id="GO:0016020">
    <property type="term" value="C:membrane"/>
    <property type="evidence" value="ECO:0007669"/>
    <property type="project" value="UniProtKB-UniRule"/>
</dbReference>
<dbReference type="Pfam" id="PF00691">
    <property type="entry name" value="OmpA"/>
    <property type="match status" value="1"/>
</dbReference>
<keyword evidence="2" id="KW-0732">Signal</keyword>
<dbReference type="InterPro" id="IPR006665">
    <property type="entry name" value="OmpA-like"/>
</dbReference>
<dbReference type="Pfam" id="PF21722">
    <property type="entry name" value="Gly_rich_2"/>
    <property type="match status" value="2"/>
</dbReference>
<sequence length="2571" mass="262260">MHRKFDVRRYLTAFFVGIFAIVGSIVGIDAPANAVAGDSSTVDYTGTFNYTTGPSSASVSPIASNDTTFTVEAWVNPAAWTSTHDYMVIFGQGLTGAGCISNRYGLFLSNTENNGWKLHFAHNDCGVFSPVLVPNNSWTHIAQVVNGSSVTIFINGAQAWTTTYNWSASFSSGSVIGSAVDGADSFKGSIDQVKVWDSNLSQSQIQTSMNAFGAGGISGLNAHFDFNEGSGNIIYNRVNTGQSLSATSISRDDVKATSKVAGKTVVTFPRSYLTPGGGWTPPSGINRAEVLIVGGGGGGGKSASPTQITGGSGAGGAVYQISSLQLPTTAIPIGVGAGGLGSSENTGIGSSGGYSLLGSLKVAGGGGGYSYNSSGTGATTPGGADFVAGGNGGGAKPGVSSLGGPAGTAQNQTFNGATFTALSGVAGSGGSDAQSGGWGGQSSVRTSSISGTSVEYGKRGQYLAWTAGNKTPGSGGSTDYRYATGTTTLIGEIGANGIVVIAYAPIDDNFMNFNGTSQYAVASGAQVIPSTGAFTLEAWINPTSSGAPSTAIIASQGTGSTRFYVKRANNQLVTYRDQAVNSSEVVCGTLPVDQWVHIAIAYDNSKAYCFINGSLVASPNFVYGSETVSTGFYVGQYSAAPSDPNSWWKGAIDQVKVWNTAITDSALIARSMNAYADQDTTGYISGSSGTPVLTNLYPFNEATGTATVADMVGSANLTTTGSPTSTSIVSSSTPSGATVYSFPRTFLNAFGGWFPPVNSSTASALVVAGGGGGGGWAWGGGGGAGAMLTASANQTLSVNTPKTVIVGVGGAGGLQVDGDTNKGANGGDTTFGSATAKGGGAGAGWGYMSQTSSRSTGSSGGSGGGHSEYQSTLAAAASNQPDVSGFTKRGNAGGAMERTASQGGSGGGGAGSAGISIVSSAAQGTAGAGGAGFQSSITGVATYYAAGGAGGQSATDTASLGGSSIGGNGGSSTLAPTAGVANTGSGGGGAGMSSKGGSGGSGVVIVSLPSSVQTPTISSQPADLTKSAGETATFSVTAAVTDGGTLSYQWEVSANNGSTWMNVADGTGGTTNSYTTASLVSADLGKQYRVKVTNTLSGLTAVTSSTAATLTIGLDKINVNFDELNFDFSNVLHVVGTNGKAQGNKVLFLNVTTKGGVQVDALVTTETLSGATITNYETGARAGGANSYFQTDVDFTAANGFAQFKFDFYKHGVAGAGGNPCTVANPNCTGATKVVIQNVNVSAIDIDYYQWNDFTLAESYTLAGNTKLKECVIPNTGTCTTRSAPASFPADMRFQGSPDTARTNDPVDMAIVTYADIETFRIKFGRDRAGSPNYYGVAFKALDWGVTTPQTTGGTNYTISYNSNSPTSGSQSGTHVGAAGSTFTVLSAGTAVKTGYTFAGWATSSTATTADYTASSKVTMPGSNLTLYAVWTPIKYTLTYNVNGGSGAPAAGSYETGTNNVTLSSTVPTRTGYVFGGWDTVVNSGAGNVNYASGATYSMPASNTTLYAKWTIANGTLAYNGNNGTTTQASVTAAGNTTTTVANGSNTSRTGYDFVGWNSKADGTGTSYAVGSTFTLQATVTTTIYAQWTLSKYTLVFNVNGGTGTPQSQSYVQGATTTMPVTNPTRAGYTFAGWNSAADGTGTNYTGSFLMPGNNLTLYAKWTPITYIVTYNNNSATYSGATGTVSDATNYTAAQTVTVAAGTGLSNTTGSITYVFTGWNTNADGTGTDYMPGSTFAMPAGNRTLYAMWVDASIEIAYNANGGTGAPANTNATTGQSFTISATQPNRSGYTFGGWSLQDNSPSGGPYSASGTFTPNSNEVLVAQWTAVNYTVTYNSDGGSTAPAQLTNKHIDDTISVDGSAPTKTGYTFLGWKDGAGNIYPAGGTFKMPAGDVTLTAQWQGNAYTLTYDANGGASAPAAETRNYTATANLSSTAPTRTGYTFQGWNTLVGGNGTAYNAPNSLSFTMPNSNTTLFAQWTVNNFLLTYNTQGGSTAPSGGSTNYNVEVTVSGSTPTKTGYSFAGWNTLADGSGTTYLQSAKFNMPNADVTLYAQWTKTAYTLYYNTNGGQGVFSSQPVKYSESVTVDSTTPTKTGYTFSGWNTAANGSGSDFNPMGVFTLNVESNVTLYAKWTAISYSLAYNANSGSGAPTGGSHNFGASVTTANKGSMNLSGYRFVGWNTRADGSGATYIEGAAFSMPAENVILYAQWIDSRFEIAYNANGGSGGPEGADIDDGTLYTVDSIQPVRPGYTFDGWKLADGTPSTSTYKAGTGTQSFTISGNEVLVAQWTVKTITVTYDLNGGGGTTPTADSGNYNTNITLASSSGVNRNNYQFVGWSTTPDGSGPTYVDGSTFKLPADDVILYAKWAPIYYVIEYNPAGGSGEPADQFATPSSTVAIATQEPTKTGYEFDKWTEVSQGTEFTPGSSLTMPSSNVVLVASYTVRAASVPGSGSNTGVVDPGGKPIIAKPKQLVLSVYFAGDSSVLTPRAKTALKKLAAKAKAYGRANNITIYGRVKETNDKSYDLRLSKARAANVAAFLKKYGVTGVYRVSAKGISPENTFRSRRVDMTLWWAK</sequence>
<dbReference type="InterPro" id="IPR006558">
    <property type="entry name" value="LamG-like"/>
</dbReference>
<dbReference type="SMART" id="SM00560">
    <property type="entry name" value="LamGL"/>
    <property type="match status" value="2"/>
</dbReference>
<dbReference type="RefSeq" id="WP_051636161.1">
    <property type="nucleotide sequence ID" value="NZ_CP007490.1"/>
</dbReference>
<evidence type="ECO:0000256" key="4">
    <source>
        <dbReference type="PROSITE-ProRule" id="PRU00473"/>
    </source>
</evidence>
<dbReference type="EMBL" id="CP007490">
    <property type="protein sequence ID" value="AIC47075.1"/>
    <property type="molecule type" value="Genomic_DNA"/>
</dbReference>
<dbReference type="InterPro" id="IPR013320">
    <property type="entry name" value="ConA-like_dom_sf"/>
</dbReference>
<proteinExistence type="predicted"/>
<feature type="compositionally biased region" description="Polar residues" evidence="5">
    <location>
        <begin position="868"/>
        <end position="882"/>
    </location>
</feature>
<dbReference type="Pfam" id="PF09479">
    <property type="entry name" value="Flg_new"/>
    <property type="match status" value="14"/>
</dbReference>
<dbReference type="PATRIC" id="fig|529884.3.peg.237"/>
<dbReference type="OrthoDB" id="5126555at2"/>
<dbReference type="Pfam" id="PF13385">
    <property type="entry name" value="Laminin_G_3"/>
    <property type="match status" value="2"/>
</dbReference>
<dbReference type="Gene3D" id="2.60.120.200">
    <property type="match status" value="2"/>
</dbReference>
<evidence type="ECO:0000313" key="7">
    <source>
        <dbReference type="EMBL" id="AIC47075.1"/>
    </source>
</evidence>
<dbReference type="GO" id="GO:0030313">
    <property type="term" value="C:cell envelope"/>
    <property type="evidence" value="ECO:0007669"/>
    <property type="project" value="UniProtKB-SubCell"/>
</dbReference>
<dbReference type="HOGENOM" id="CLU_228041_0_0_11"/>
<evidence type="ECO:0000313" key="8">
    <source>
        <dbReference type="Proteomes" id="UP000067708"/>
    </source>
</evidence>
<feature type="compositionally biased region" description="Gly residues" evidence="5">
    <location>
        <begin position="984"/>
        <end position="996"/>
    </location>
</feature>
<comment type="subcellular location">
    <subcellularLocation>
        <location evidence="1">Cell envelope</location>
    </subcellularLocation>
</comment>
<dbReference type="Gene3D" id="3.30.1330.60">
    <property type="entry name" value="OmpA-like domain"/>
    <property type="match status" value="1"/>
</dbReference>
<dbReference type="PROSITE" id="PS51123">
    <property type="entry name" value="OMPA_2"/>
    <property type="match status" value="1"/>
</dbReference>
<dbReference type="STRING" id="529884.Rhola_00002520"/>
<evidence type="ECO:0000256" key="1">
    <source>
        <dbReference type="ARBA" id="ARBA00004196"/>
    </source>
</evidence>
<evidence type="ECO:0000256" key="3">
    <source>
        <dbReference type="ARBA" id="ARBA00023157"/>
    </source>
</evidence>
<gene>
    <name evidence="7" type="ORF">Rhola_00002520</name>
</gene>
<dbReference type="InterPro" id="IPR013378">
    <property type="entry name" value="InlB-like_B-rpt"/>
</dbReference>
<dbReference type="InterPro" id="IPR049304">
    <property type="entry name" value="Gly_rich_dom"/>
</dbReference>
<reference evidence="7 8" key="1">
    <citation type="journal article" date="2014" name="Int. J. Syst. Evol. Microbiol.">
        <title>Rhodoluna lacicola gen. nov., sp. nov., a planktonic freshwater bacterium with stream-lined genome.</title>
        <authorList>
            <person name="Hahn M."/>
            <person name="Schmidt J."/>
            <person name="Taipale S.J."/>
            <person name="Doolittle W.F."/>
            <person name="Koll U."/>
        </authorList>
    </citation>
    <scope>NUCLEOTIDE SEQUENCE [LARGE SCALE GENOMIC DNA]</scope>
    <source>
        <strain evidence="7 8">MWH-Ta8</strain>
    </source>
</reference>
<dbReference type="KEGG" id="rla:Rhola_00002520"/>
<organism evidence="7 8">
    <name type="scientific">Rhodoluna lacicola</name>
    <dbReference type="NCBI Taxonomy" id="529884"/>
    <lineage>
        <taxon>Bacteria</taxon>
        <taxon>Bacillati</taxon>
        <taxon>Actinomycetota</taxon>
        <taxon>Actinomycetes</taxon>
        <taxon>Micrococcales</taxon>
        <taxon>Microbacteriaceae</taxon>
        <taxon>Luna cluster</taxon>
        <taxon>Luna-1 subcluster</taxon>
        <taxon>Rhodoluna</taxon>
    </lineage>
</organism>
<keyword evidence="3" id="KW-1015">Disulfide bond</keyword>
<feature type="region of interest" description="Disordered" evidence="5">
    <location>
        <begin position="976"/>
        <end position="996"/>
    </location>
</feature>
<dbReference type="NCBIfam" id="TIGR02543">
    <property type="entry name" value="List_Bact_rpt"/>
    <property type="match status" value="6"/>
</dbReference>
<dbReference type="eggNOG" id="COG4886">
    <property type="taxonomic scope" value="Bacteria"/>
</dbReference>
<evidence type="ECO:0000256" key="5">
    <source>
        <dbReference type="SAM" id="MobiDB-lite"/>
    </source>
</evidence>
<dbReference type="SUPFAM" id="SSF103088">
    <property type="entry name" value="OmpA-like"/>
    <property type="match status" value="1"/>
</dbReference>